<gene>
    <name evidence="2" type="ORF">PACLA_8A009151</name>
</gene>
<dbReference type="GO" id="GO:0007165">
    <property type="term" value="P:signal transduction"/>
    <property type="evidence" value="ECO:0007669"/>
    <property type="project" value="TreeGrafter"/>
</dbReference>
<dbReference type="InterPro" id="IPR008271">
    <property type="entry name" value="Ser/Thr_kinase_AS"/>
</dbReference>
<dbReference type="PANTHER" id="PTHR23257">
    <property type="entry name" value="SERINE-THREONINE PROTEIN KINASE"/>
    <property type="match status" value="1"/>
</dbReference>
<evidence type="ECO:0000313" key="3">
    <source>
        <dbReference type="Proteomes" id="UP001152795"/>
    </source>
</evidence>
<dbReference type="EMBL" id="CACRXK020004275">
    <property type="protein sequence ID" value="CAB4002166.1"/>
    <property type="molecule type" value="Genomic_DNA"/>
</dbReference>
<proteinExistence type="predicted"/>
<evidence type="ECO:0000256" key="1">
    <source>
        <dbReference type="SAM" id="MobiDB-lite"/>
    </source>
</evidence>
<evidence type="ECO:0000313" key="2">
    <source>
        <dbReference type="EMBL" id="CAB4002166.1"/>
    </source>
</evidence>
<reference evidence="2" key="1">
    <citation type="submission" date="2020-04" db="EMBL/GenBank/DDBJ databases">
        <authorList>
            <person name="Alioto T."/>
            <person name="Alioto T."/>
            <person name="Gomez Garrido J."/>
        </authorList>
    </citation>
    <scope>NUCLEOTIDE SEQUENCE</scope>
    <source>
        <strain evidence="2">A484AB</strain>
    </source>
</reference>
<dbReference type="GO" id="GO:0005737">
    <property type="term" value="C:cytoplasm"/>
    <property type="evidence" value="ECO:0007669"/>
    <property type="project" value="TreeGrafter"/>
</dbReference>
<dbReference type="InterPro" id="IPR000719">
    <property type="entry name" value="Prot_kinase_dom"/>
</dbReference>
<dbReference type="AlphaFoldDB" id="A0A7D9I5M6"/>
<dbReference type="SUPFAM" id="SSF56112">
    <property type="entry name" value="Protein kinase-like (PK-like)"/>
    <property type="match status" value="1"/>
</dbReference>
<dbReference type="Proteomes" id="UP001152795">
    <property type="component" value="Unassembled WGS sequence"/>
</dbReference>
<comment type="caution">
    <text evidence="2">The sequence shown here is derived from an EMBL/GenBank/DDBJ whole genome shotgun (WGS) entry which is preliminary data.</text>
</comment>
<keyword evidence="3" id="KW-1185">Reference proteome</keyword>
<dbReference type="GO" id="GO:0043410">
    <property type="term" value="P:positive regulation of MAPK cascade"/>
    <property type="evidence" value="ECO:0007669"/>
    <property type="project" value="TreeGrafter"/>
</dbReference>
<dbReference type="GO" id="GO:0004672">
    <property type="term" value="F:protein kinase activity"/>
    <property type="evidence" value="ECO:0007669"/>
    <property type="project" value="InterPro"/>
</dbReference>
<sequence>MVHSVEYRRKLRNSRKKRKRAERSIARFKVKGEAEASTGMQQQKWSQMNWKMLHHALALEALGNVAHGTTHDLVYMLLRKLYQINARKPYSLFMEFVGKDLQSLTVHKLLYDNQSMKLIGGMSVLDWFRVCYDIADALHHIHEKGYLHCDIKTNNVLVSHKKSGYLIDFGKVKPTANPPAKKYAKANNYIAPEVLTGKPPSPASDVYSFGIIIKAIGETIEDSTLLELGKQASSEMPTQKPSTLQLLSALNPYIQAASAPNMIQEKL</sequence>
<dbReference type="OrthoDB" id="5974690at2759"/>
<dbReference type="PANTHER" id="PTHR23257:SF706">
    <property type="entry name" value="PROTO-ONCOGENE SERINE_THREONINE-PROTEIN KINASE MOS"/>
    <property type="match status" value="1"/>
</dbReference>
<dbReference type="GO" id="GO:0005524">
    <property type="term" value="F:ATP binding"/>
    <property type="evidence" value="ECO:0007669"/>
    <property type="project" value="InterPro"/>
</dbReference>
<keyword evidence="2" id="KW-0418">Kinase</keyword>
<dbReference type="Gene3D" id="1.10.510.10">
    <property type="entry name" value="Transferase(Phosphotransferase) domain 1"/>
    <property type="match status" value="1"/>
</dbReference>
<accession>A0A7D9I5M6</accession>
<feature type="compositionally biased region" description="Basic residues" evidence="1">
    <location>
        <begin position="9"/>
        <end position="21"/>
    </location>
</feature>
<name>A0A7D9I5M6_PARCT</name>
<dbReference type="InterPro" id="IPR050167">
    <property type="entry name" value="Ser_Thr_protein_kinase"/>
</dbReference>
<organism evidence="2 3">
    <name type="scientific">Paramuricea clavata</name>
    <name type="common">Red gorgonian</name>
    <name type="synonym">Violescent sea-whip</name>
    <dbReference type="NCBI Taxonomy" id="317549"/>
    <lineage>
        <taxon>Eukaryota</taxon>
        <taxon>Metazoa</taxon>
        <taxon>Cnidaria</taxon>
        <taxon>Anthozoa</taxon>
        <taxon>Octocorallia</taxon>
        <taxon>Malacalcyonacea</taxon>
        <taxon>Plexauridae</taxon>
        <taxon>Paramuricea</taxon>
    </lineage>
</organism>
<feature type="region of interest" description="Disordered" evidence="1">
    <location>
        <begin position="1"/>
        <end position="23"/>
    </location>
</feature>
<dbReference type="PROSITE" id="PS00108">
    <property type="entry name" value="PROTEIN_KINASE_ST"/>
    <property type="match status" value="1"/>
</dbReference>
<dbReference type="SMART" id="SM00220">
    <property type="entry name" value="S_TKc"/>
    <property type="match status" value="1"/>
</dbReference>
<dbReference type="GO" id="GO:1902103">
    <property type="term" value="P:negative regulation of metaphase/anaphase transition of meiotic cell cycle"/>
    <property type="evidence" value="ECO:0007669"/>
    <property type="project" value="TreeGrafter"/>
</dbReference>
<dbReference type="Pfam" id="PF00069">
    <property type="entry name" value="Pkinase"/>
    <property type="match status" value="1"/>
</dbReference>
<protein>
    <submittedName>
        <fullName evidence="2">Serine threonine- kinase HT1-like</fullName>
    </submittedName>
</protein>
<keyword evidence="2" id="KW-0808">Transferase</keyword>
<dbReference type="PROSITE" id="PS50011">
    <property type="entry name" value="PROTEIN_KINASE_DOM"/>
    <property type="match status" value="1"/>
</dbReference>
<dbReference type="InterPro" id="IPR011009">
    <property type="entry name" value="Kinase-like_dom_sf"/>
</dbReference>